<dbReference type="CDD" id="cd00009">
    <property type="entry name" value="AAA"/>
    <property type="match status" value="1"/>
</dbReference>
<dbReference type="PANTHER" id="PTHR10763:SF26">
    <property type="entry name" value="CELL DIVISION CONTROL PROTEIN 6 HOMOLOG"/>
    <property type="match status" value="1"/>
</dbReference>
<feature type="binding site" evidence="5">
    <location>
        <position position="217"/>
    </location>
    <ligand>
        <name>ATP</name>
        <dbReference type="ChEBI" id="CHEBI:30616"/>
    </ligand>
</feature>
<dbReference type="Gene3D" id="1.10.8.60">
    <property type="match status" value="1"/>
</dbReference>
<keyword evidence="2 5" id="KW-0235">DNA replication</keyword>
<evidence type="ECO:0000256" key="3">
    <source>
        <dbReference type="ARBA" id="ARBA00022741"/>
    </source>
</evidence>
<protein>
    <recommendedName>
        <fullName evidence="5">ORC1-type DNA replication protein</fullName>
    </recommendedName>
</protein>
<feature type="domain" description="Cdc6 C-terminal" evidence="7">
    <location>
        <begin position="298"/>
        <end position="372"/>
    </location>
</feature>
<keyword evidence="4 5" id="KW-0067">ATP-binding</keyword>
<evidence type="ECO:0000256" key="2">
    <source>
        <dbReference type="ARBA" id="ARBA00022705"/>
    </source>
</evidence>
<evidence type="ECO:0000256" key="1">
    <source>
        <dbReference type="ARBA" id="ARBA00006184"/>
    </source>
</evidence>
<reference evidence="8" key="1">
    <citation type="submission" date="2021-03" db="EMBL/GenBank/DDBJ databases">
        <authorList>
            <person name="Jaffe A."/>
        </authorList>
    </citation>
    <scope>NUCLEOTIDE SEQUENCE</scope>
    <source>
        <strain evidence="8">RIFCSPLOWO2_01_FULL_58_19</strain>
    </source>
</reference>
<dbReference type="SUPFAM" id="SSF46785">
    <property type="entry name" value="Winged helix' DNA-binding domain"/>
    <property type="match status" value="1"/>
</dbReference>
<gene>
    <name evidence="8" type="ORF">J4203_01230</name>
</gene>
<dbReference type="Pfam" id="PF09079">
    <property type="entry name" value="WHD_Cdc6"/>
    <property type="match status" value="1"/>
</dbReference>
<dbReference type="SUPFAM" id="SSF52540">
    <property type="entry name" value="P-loop containing nucleoside triphosphate hydrolases"/>
    <property type="match status" value="1"/>
</dbReference>
<dbReference type="InterPro" id="IPR055237">
    <property type="entry name" value="Cdc6_lid"/>
</dbReference>
<evidence type="ECO:0000313" key="8">
    <source>
        <dbReference type="EMBL" id="MBS3062470.1"/>
    </source>
</evidence>
<dbReference type="InterPro" id="IPR027417">
    <property type="entry name" value="P-loop_NTPase"/>
</dbReference>
<accession>A0A8T4LCU2</accession>
<evidence type="ECO:0000313" key="9">
    <source>
        <dbReference type="Proteomes" id="UP000678237"/>
    </source>
</evidence>
<feature type="binding site" evidence="5">
    <location>
        <position position="205"/>
    </location>
    <ligand>
        <name>ATP</name>
        <dbReference type="ChEBI" id="CHEBI:30616"/>
    </ligand>
</feature>
<evidence type="ECO:0000259" key="6">
    <source>
        <dbReference type="SMART" id="SM00382"/>
    </source>
</evidence>
<dbReference type="PANTHER" id="PTHR10763">
    <property type="entry name" value="CELL DIVISION CONTROL PROTEIN 6-RELATED"/>
    <property type="match status" value="1"/>
</dbReference>
<name>A0A8T4LCU2_9ARCH</name>
<keyword evidence="3 5" id="KW-0547">Nucleotide-binding</keyword>
<dbReference type="InterPro" id="IPR049945">
    <property type="entry name" value="AAA_22"/>
</dbReference>
<dbReference type="Proteomes" id="UP000678237">
    <property type="component" value="Unassembled WGS sequence"/>
</dbReference>
<dbReference type="HAMAP" id="MF_01407">
    <property type="entry name" value="ORC1_type_DNA_replic_protein"/>
    <property type="match status" value="1"/>
</dbReference>
<dbReference type="NCBIfam" id="TIGR02928">
    <property type="entry name" value="orc1/cdc6 family replication initiation protein"/>
    <property type="match status" value="1"/>
</dbReference>
<dbReference type="Gene3D" id="1.10.10.10">
    <property type="entry name" value="Winged helix-like DNA-binding domain superfamily/Winged helix DNA-binding domain"/>
    <property type="match status" value="1"/>
</dbReference>
<evidence type="ECO:0000259" key="7">
    <source>
        <dbReference type="SMART" id="SM01074"/>
    </source>
</evidence>
<dbReference type="InterPro" id="IPR014277">
    <property type="entry name" value="Orc1/Cdc6_arc"/>
</dbReference>
<dbReference type="EMBL" id="JAGVWE010000002">
    <property type="protein sequence ID" value="MBS3062470.1"/>
    <property type="molecule type" value="Genomic_DNA"/>
</dbReference>
<feature type="domain" description="AAA+ ATPase" evidence="6">
    <location>
        <begin position="53"/>
        <end position="197"/>
    </location>
</feature>
<dbReference type="InterPro" id="IPR050311">
    <property type="entry name" value="ORC1/CDC6"/>
</dbReference>
<comment type="caution">
    <text evidence="8">The sequence shown here is derived from an EMBL/GenBank/DDBJ whole genome shotgun (WGS) entry which is preliminary data.</text>
</comment>
<dbReference type="Pfam" id="PF22703">
    <property type="entry name" value="Cdc6_lid"/>
    <property type="match status" value="1"/>
</dbReference>
<dbReference type="Gene3D" id="3.40.50.300">
    <property type="entry name" value="P-loop containing nucleotide triphosphate hydrolases"/>
    <property type="match status" value="1"/>
</dbReference>
<dbReference type="InterPro" id="IPR003593">
    <property type="entry name" value="AAA+_ATPase"/>
</dbReference>
<proteinExistence type="inferred from homology"/>
<dbReference type="InterPro" id="IPR036388">
    <property type="entry name" value="WH-like_DNA-bd_sf"/>
</dbReference>
<evidence type="ECO:0000256" key="4">
    <source>
        <dbReference type="ARBA" id="ARBA00022840"/>
    </source>
</evidence>
<dbReference type="Pfam" id="PF13401">
    <property type="entry name" value="AAA_22"/>
    <property type="match status" value="1"/>
</dbReference>
<organism evidence="8 9">
    <name type="scientific">Candidatus Iainarchaeum sp</name>
    <dbReference type="NCBI Taxonomy" id="3101447"/>
    <lineage>
        <taxon>Archaea</taxon>
        <taxon>Candidatus Iainarchaeota</taxon>
        <taxon>Candidatus Iainarchaeia</taxon>
        <taxon>Candidatus Iainarchaeales</taxon>
        <taxon>Candidatus Iainarchaeaceae</taxon>
        <taxon>Candidatus Iainarchaeum</taxon>
    </lineage>
</organism>
<dbReference type="GO" id="GO:0005524">
    <property type="term" value="F:ATP binding"/>
    <property type="evidence" value="ECO:0007669"/>
    <property type="project" value="UniProtKB-UniRule"/>
</dbReference>
<reference evidence="8" key="2">
    <citation type="submission" date="2021-05" db="EMBL/GenBank/DDBJ databases">
        <title>Protein family content uncovers lineage relationships and bacterial pathway maintenance mechanisms in DPANN archaea.</title>
        <authorList>
            <person name="Castelle C.J."/>
            <person name="Meheust R."/>
            <person name="Jaffe A.L."/>
            <person name="Seitz K."/>
            <person name="Gong X."/>
            <person name="Baker B.J."/>
            <person name="Banfield J.F."/>
        </authorList>
    </citation>
    <scope>NUCLEOTIDE SEQUENCE</scope>
    <source>
        <strain evidence="8">RIFCSPLOWO2_01_FULL_58_19</strain>
    </source>
</reference>
<feature type="binding site" evidence="5">
    <location>
        <begin position="65"/>
        <end position="69"/>
    </location>
    <ligand>
        <name>ATP</name>
        <dbReference type="ChEBI" id="CHEBI:30616"/>
    </ligand>
</feature>
<dbReference type="GO" id="GO:0006260">
    <property type="term" value="P:DNA replication"/>
    <property type="evidence" value="ECO:0007669"/>
    <property type="project" value="UniProtKB-UniRule"/>
</dbReference>
<dbReference type="SMART" id="SM01074">
    <property type="entry name" value="Cdc6_C"/>
    <property type="match status" value="1"/>
</dbReference>
<comment type="function">
    <text evidence="5">Involved in regulation of DNA replication.</text>
</comment>
<sequence length="375" mass="42024">MPKNIFAEARREHNLFRNEKYLYPEFVPERLPHRDAEIDSLVYALNPIARGGKPQNVFVCGGTGVGKTACIKFVLHQLEEHTDRAKHLYLNCFEFNSRHAVLSELANFLGEAVPRRGVATDELYSKLLNALKQASFTPVIVLDEVDQLLCAEDGEKLLYDLLRVIEYQKKGLELILVSNDKALTVRLDPRIRSSLAEQAIEFNPYSPQQLKDILRERAEYAFAPGSLDPEVINVAAAHAAKLGGDARIAIECLWKAGREAERVNAERVELCHLQNAFEAVAEQNLKAVKYLSEHERALLRIIAGKGTLHSGELYQQYASAVKEPVTERRIRDFLANLEAHRLIRSALIDLGNKGKTKEITLAVQGEALLKALDAA</sequence>
<dbReference type="AlphaFoldDB" id="A0A8T4LCU2"/>
<dbReference type="InterPro" id="IPR015163">
    <property type="entry name" value="Cdc6_C"/>
</dbReference>
<comment type="similarity">
    <text evidence="1 5">Belongs to the CDC6/cdc18 family.</text>
</comment>
<dbReference type="SMART" id="SM00382">
    <property type="entry name" value="AAA"/>
    <property type="match status" value="1"/>
</dbReference>
<dbReference type="GO" id="GO:0016887">
    <property type="term" value="F:ATP hydrolysis activity"/>
    <property type="evidence" value="ECO:0007669"/>
    <property type="project" value="InterPro"/>
</dbReference>
<dbReference type="InterPro" id="IPR036390">
    <property type="entry name" value="WH_DNA-bd_sf"/>
</dbReference>
<evidence type="ECO:0000256" key="5">
    <source>
        <dbReference type="HAMAP-Rule" id="MF_01407"/>
    </source>
</evidence>